<protein>
    <submittedName>
        <fullName evidence="7">APC family permease</fullName>
    </submittedName>
</protein>
<organism evidence="7 8">
    <name type="scientific">Scopulibacillus cellulosilyticus</name>
    <dbReference type="NCBI Taxonomy" id="2665665"/>
    <lineage>
        <taxon>Bacteria</taxon>
        <taxon>Bacillati</taxon>
        <taxon>Bacillota</taxon>
        <taxon>Bacilli</taxon>
        <taxon>Bacillales</taxon>
        <taxon>Sporolactobacillaceae</taxon>
        <taxon>Scopulibacillus</taxon>
    </lineage>
</organism>
<dbReference type="Pfam" id="PF13520">
    <property type="entry name" value="AA_permease_2"/>
    <property type="match status" value="1"/>
</dbReference>
<feature type="transmembrane region" description="Helical" evidence="6">
    <location>
        <begin position="273"/>
        <end position="301"/>
    </location>
</feature>
<gene>
    <name evidence="7" type="ORF">ACFQRG_07630</name>
</gene>
<feature type="transmembrane region" description="Helical" evidence="6">
    <location>
        <begin position="51"/>
        <end position="72"/>
    </location>
</feature>
<comment type="caution">
    <text evidence="7">The sequence shown here is derived from an EMBL/GenBank/DDBJ whole genome shotgun (WGS) entry which is preliminary data.</text>
</comment>
<feature type="transmembrane region" description="Helical" evidence="6">
    <location>
        <begin position="423"/>
        <end position="441"/>
    </location>
</feature>
<dbReference type="EMBL" id="JBHTCO010000005">
    <property type="protein sequence ID" value="MFC7392857.1"/>
    <property type="molecule type" value="Genomic_DNA"/>
</dbReference>
<keyword evidence="2" id="KW-1003">Cell membrane</keyword>
<evidence type="ECO:0000313" key="7">
    <source>
        <dbReference type="EMBL" id="MFC7392857.1"/>
    </source>
</evidence>
<dbReference type="PIRSF" id="PIRSF006060">
    <property type="entry name" value="AA_transporter"/>
    <property type="match status" value="1"/>
</dbReference>
<keyword evidence="8" id="KW-1185">Reference proteome</keyword>
<dbReference type="InterPro" id="IPR050367">
    <property type="entry name" value="APC_superfamily"/>
</dbReference>
<dbReference type="RefSeq" id="WP_380965265.1">
    <property type="nucleotide sequence ID" value="NZ_JBHTCO010000005.1"/>
</dbReference>
<sequence length="460" mass="50320">MNKNRRANEEFLPEKTLGFWTIWALGVGSVIGDGIFLAMGQGIAAAGSSAIAAYLIAGLSQLFLMIALGELAVGMPNAGAMSLWVERFMGNWWGFLSGFTFAIGWVIAGGSTGLALGKITAWFFPQLKGDLWPILFSIIFLTLFAVLNLIGTSIAARTQLYLVIVLTVIMALFSIIGLKDIRMSHFSHVMPHGLGGFWAAIPMGTYAYLGTITLTTSGGECKNPKDLPRALIWSSITFLILYTLAQVVLQGIIPWNEFTTNNSPFTQAAGQVFGFAGAFIMNLAAWIAAATCVLMGTLYAAPRIFYAQAKEGYLPKFFSQLHPKTKTPVYGTIIVWIVSVIFIIISALAPSSIYVELSLQVTLAWMVSWTLALIAAIFYRQKSKKEVNNLPWKQPLYPLFPILGFLGILIVCIGTFVGSPTSLIIGAVWIGILFILFKVFYRSKKSIQSIKRSNQKMIDS</sequence>
<evidence type="ECO:0000256" key="5">
    <source>
        <dbReference type="ARBA" id="ARBA00023136"/>
    </source>
</evidence>
<dbReference type="InterPro" id="IPR002293">
    <property type="entry name" value="AA/rel_permease1"/>
</dbReference>
<evidence type="ECO:0000256" key="3">
    <source>
        <dbReference type="ARBA" id="ARBA00022692"/>
    </source>
</evidence>
<evidence type="ECO:0000256" key="1">
    <source>
        <dbReference type="ARBA" id="ARBA00004651"/>
    </source>
</evidence>
<feature type="transmembrane region" description="Helical" evidence="6">
    <location>
        <begin position="20"/>
        <end position="39"/>
    </location>
</feature>
<keyword evidence="3 6" id="KW-0812">Transmembrane</keyword>
<accession>A0ABW2PW20</accession>
<evidence type="ECO:0000256" key="6">
    <source>
        <dbReference type="SAM" id="Phobius"/>
    </source>
</evidence>
<proteinExistence type="predicted"/>
<feature type="transmembrane region" description="Helical" evidence="6">
    <location>
        <begin position="131"/>
        <end position="154"/>
    </location>
</feature>
<evidence type="ECO:0000256" key="4">
    <source>
        <dbReference type="ARBA" id="ARBA00022989"/>
    </source>
</evidence>
<keyword evidence="5 6" id="KW-0472">Membrane</keyword>
<evidence type="ECO:0000313" key="8">
    <source>
        <dbReference type="Proteomes" id="UP001596505"/>
    </source>
</evidence>
<name>A0ABW2PW20_9BACL</name>
<dbReference type="Proteomes" id="UP001596505">
    <property type="component" value="Unassembled WGS sequence"/>
</dbReference>
<dbReference type="PANTHER" id="PTHR42770:SF7">
    <property type="entry name" value="MEMBRANE PROTEIN"/>
    <property type="match status" value="1"/>
</dbReference>
<feature type="transmembrane region" description="Helical" evidence="6">
    <location>
        <begin position="160"/>
        <end position="178"/>
    </location>
</feature>
<feature type="transmembrane region" description="Helical" evidence="6">
    <location>
        <begin position="361"/>
        <end position="379"/>
    </location>
</feature>
<feature type="transmembrane region" description="Helical" evidence="6">
    <location>
        <begin position="399"/>
        <end position="417"/>
    </location>
</feature>
<feature type="transmembrane region" description="Helical" evidence="6">
    <location>
        <begin position="230"/>
        <end position="253"/>
    </location>
</feature>
<dbReference type="PANTHER" id="PTHR42770">
    <property type="entry name" value="AMINO ACID TRANSPORTER-RELATED"/>
    <property type="match status" value="1"/>
</dbReference>
<feature type="transmembrane region" description="Helical" evidence="6">
    <location>
        <begin position="92"/>
        <end position="119"/>
    </location>
</feature>
<comment type="subcellular location">
    <subcellularLocation>
        <location evidence="1">Cell membrane</location>
        <topology evidence="1">Multi-pass membrane protein</topology>
    </subcellularLocation>
</comment>
<keyword evidence="4 6" id="KW-1133">Transmembrane helix</keyword>
<reference evidence="8" key="1">
    <citation type="journal article" date="2019" name="Int. J. Syst. Evol. Microbiol.">
        <title>The Global Catalogue of Microorganisms (GCM) 10K type strain sequencing project: providing services to taxonomists for standard genome sequencing and annotation.</title>
        <authorList>
            <consortium name="The Broad Institute Genomics Platform"/>
            <consortium name="The Broad Institute Genome Sequencing Center for Infectious Disease"/>
            <person name="Wu L."/>
            <person name="Ma J."/>
        </authorList>
    </citation>
    <scope>NUCLEOTIDE SEQUENCE [LARGE SCALE GENOMIC DNA]</scope>
    <source>
        <strain evidence="8">CGMCC 1.16305</strain>
    </source>
</reference>
<evidence type="ECO:0000256" key="2">
    <source>
        <dbReference type="ARBA" id="ARBA00022475"/>
    </source>
</evidence>
<dbReference type="Gene3D" id="1.20.1740.10">
    <property type="entry name" value="Amino acid/polyamine transporter I"/>
    <property type="match status" value="1"/>
</dbReference>
<feature type="transmembrane region" description="Helical" evidence="6">
    <location>
        <begin position="329"/>
        <end position="349"/>
    </location>
</feature>